<keyword evidence="2" id="KW-1185">Reference proteome</keyword>
<organism evidence="1 2">
    <name type="scientific">Larinioides sclopetarius</name>
    <dbReference type="NCBI Taxonomy" id="280406"/>
    <lineage>
        <taxon>Eukaryota</taxon>
        <taxon>Metazoa</taxon>
        <taxon>Ecdysozoa</taxon>
        <taxon>Arthropoda</taxon>
        <taxon>Chelicerata</taxon>
        <taxon>Arachnida</taxon>
        <taxon>Araneae</taxon>
        <taxon>Araneomorphae</taxon>
        <taxon>Entelegynae</taxon>
        <taxon>Araneoidea</taxon>
        <taxon>Araneidae</taxon>
        <taxon>Larinioides</taxon>
    </lineage>
</organism>
<gene>
    <name evidence="1" type="ORF">LARSCL_LOCUS1522</name>
</gene>
<accession>A0AAV1YWN8</accession>
<comment type="caution">
    <text evidence="1">The sequence shown here is derived from an EMBL/GenBank/DDBJ whole genome shotgun (WGS) entry which is preliminary data.</text>
</comment>
<dbReference type="EMBL" id="CAXIEN010000009">
    <property type="protein sequence ID" value="CAL1263489.1"/>
    <property type="molecule type" value="Genomic_DNA"/>
</dbReference>
<dbReference type="Proteomes" id="UP001497382">
    <property type="component" value="Unassembled WGS sequence"/>
</dbReference>
<protein>
    <submittedName>
        <fullName evidence="1">Uncharacterized protein</fullName>
    </submittedName>
</protein>
<evidence type="ECO:0000313" key="1">
    <source>
        <dbReference type="EMBL" id="CAL1263489.1"/>
    </source>
</evidence>
<sequence>MLIQGYTGDAFNSRVQLWRASPNSTKCRAILCGIYTVLFGILNTVQYREDIVAISPGIKCY</sequence>
<proteinExistence type="predicted"/>
<reference evidence="1 2" key="1">
    <citation type="submission" date="2024-04" db="EMBL/GenBank/DDBJ databases">
        <authorList>
            <person name="Rising A."/>
            <person name="Reimegard J."/>
            <person name="Sonavane S."/>
            <person name="Akerstrom W."/>
            <person name="Nylinder S."/>
            <person name="Hedman E."/>
            <person name="Kallberg Y."/>
        </authorList>
    </citation>
    <scope>NUCLEOTIDE SEQUENCE [LARGE SCALE GENOMIC DNA]</scope>
</reference>
<dbReference type="AlphaFoldDB" id="A0AAV1YWN8"/>
<name>A0AAV1YWN8_9ARAC</name>
<evidence type="ECO:0000313" key="2">
    <source>
        <dbReference type="Proteomes" id="UP001497382"/>
    </source>
</evidence>